<comment type="similarity">
    <text evidence="1 10">Belongs to the class-I aminoacyl-tRNA synthetase family.</text>
</comment>
<comment type="catalytic activity">
    <reaction evidence="8">
        <text>tRNA(Trp) + L-tryptophan + ATP = L-tryptophyl-tRNA(Trp) + AMP + diphosphate + H(+)</text>
        <dbReference type="Rhea" id="RHEA:24080"/>
        <dbReference type="Rhea" id="RHEA-COMP:9671"/>
        <dbReference type="Rhea" id="RHEA-COMP:9705"/>
        <dbReference type="ChEBI" id="CHEBI:15378"/>
        <dbReference type="ChEBI" id="CHEBI:30616"/>
        <dbReference type="ChEBI" id="CHEBI:33019"/>
        <dbReference type="ChEBI" id="CHEBI:57912"/>
        <dbReference type="ChEBI" id="CHEBI:78442"/>
        <dbReference type="ChEBI" id="CHEBI:78535"/>
        <dbReference type="ChEBI" id="CHEBI:456215"/>
        <dbReference type="EC" id="6.1.1.2"/>
    </reaction>
</comment>
<evidence type="ECO:0000256" key="4">
    <source>
        <dbReference type="ARBA" id="ARBA00022741"/>
    </source>
</evidence>
<dbReference type="SUPFAM" id="SSF52374">
    <property type="entry name" value="Nucleotidylyl transferase"/>
    <property type="match status" value="1"/>
</dbReference>
<evidence type="ECO:0000256" key="2">
    <source>
        <dbReference type="ARBA" id="ARBA00013161"/>
    </source>
</evidence>
<reference evidence="11 12" key="1">
    <citation type="journal article" date="2017" name="ISME J.">
        <title>Energy and carbon metabolisms in a deep terrestrial subsurface fluid microbial community.</title>
        <authorList>
            <person name="Momper L."/>
            <person name="Jungbluth S.P."/>
            <person name="Lee M.D."/>
            <person name="Amend J.P."/>
        </authorList>
    </citation>
    <scope>NUCLEOTIDE SEQUENCE [LARGE SCALE GENOMIC DNA]</scope>
    <source>
        <strain evidence="11">SURF_46</strain>
    </source>
</reference>
<dbReference type="GO" id="GO:0006436">
    <property type="term" value="P:tryptophanyl-tRNA aminoacylation"/>
    <property type="evidence" value="ECO:0007669"/>
    <property type="project" value="UniProtKB-UniRule"/>
</dbReference>
<dbReference type="CDD" id="cd00806">
    <property type="entry name" value="TrpRS_core"/>
    <property type="match status" value="1"/>
</dbReference>
<keyword evidence="4 10" id="KW-0547">Nucleotide-binding</keyword>
<evidence type="ECO:0000256" key="6">
    <source>
        <dbReference type="ARBA" id="ARBA00022917"/>
    </source>
</evidence>
<organism evidence="11 12">
    <name type="scientific">candidate division WWE3 bacterium</name>
    <dbReference type="NCBI Taxonomy" id="2053526"/>
    <lineage>
        <taxon>Bacteria</taxon>
        <taxon>Katanobacteria</taxon>
    </lineage>
</organism>
<dbReference type="PANTHER" id="PTHR43766">
    <property type="entry name" value="TRYPTOPHAN--TRNA LIGASE, MITOCHONDRIAL"/>
    <property type="match status" value="1"/>
</dbReference>
<evidence type="ECO:0000256" key="3">
    <source>
        <dbReference type="ARBA" id="ARBA00022598"/>
    </source>
</evidence>
<sequence length="335" mass="38106">MFKKKRILTGDNPTGRLHLGHYVGSLENRVRLQNDYETFILVADMHAYAYPKYVGEPDIVSKSVIDVTVDNLAVGLDPEKSTIFVESAIPEIYELGIIFSMLTSHARVLRNPTLKEEIKVKEMGDNYSLGFVNFPLLQVADILCVRADLVPVGEDQLPHLELTNEVVRKFNGTYGLTFEEIEPMIGRVKRLVGLDGNAKMTKSLGNTIYLSEDRESLKKKVMSMYTDPNRLRASDPGKVDGNPVFIYHDAFNQNEEEVKELKDRYVKGKVGDVEVKEKLFVALDEFLTPIRERHSYYEGHRDEVRDILRSGTDKTRNIVQGTLDDVKSKMMLFGI</sequence>
<accession>A0A3A4ZKN7</accession>
<evidence type="ECO:0000256" key="10">
    <source>
        <dbReference type="RuleBase" id="RU363036"/>
    </source>
</evidence>
<dbReference type="GO" id="GO:0005829">
    <property type="term" value="C:cytosol"/>
    <property type="evidence" value="ECO:0007669"/>
    <property type="project" value="TreeGrafter"/>
</dbReference>
<comment type="caution">
    <text evidence="11">The sequence shown here is derived from an EMBL/GenBank/DDBJ whole genome shotgun (WGS) entry which is preliminary data.</text>
</comment>
<dbReference type="FunFam" id="1.10.240.10:FF:000005">
    <property type="entry name" value="Tryptophan--tRNA ligase"/>
    <property type="match status" value="1"/>
</dbReference>
<evidence type="ECO:0000256" key="1">
    <source>
        <dbReference type="ARBA" id="ARBA00005594"/>
    </source>
</evidence>
<gene>
    <name evidence="11" type="primary">trpS</name>
    <name evidence="11" type="ORF">C4561_03050</name>
</gene>
<dbReference type="InterPro" id="IPR014729">
    <property type="entry name" value="Rossmann-like_a/b/a_fold"/>
</dbReference>
<evidence type="ECO:0000256" key="9">
    <source>
        <dbReference type="NCBIfam" id="TIGR00233"/>
    </source>
</evidence>
<dbReference type="PANTHER" id="PTHR43766:SF1">
    <property type="entry name" value="TRYPTOPHAN--TRNA LIGASE, MITOCHONDRIAL"/>
    <property type="match status" value="1"/>
</dbReference>
<protein>
    <recommendedName>
        <fullName evidence="2 9">Tryptophan--tRNA ligase</fullName>
        <ecNumber evidence="2 9">6.1.1.2</ecNumber>
    </recommendedName>
</protein>
<dbReference type="Pfam" id="PF00579">
    <property type="entry name" value="tRNA-synt_1b"/>
    <property type="match status" value="1"/>
</dbReference>
<dbReference type="EMBL" id="QZJF01000016">
    <property type="protein sequence ID" value="RJR27116.1"/>
    <property type="molecule type" value="Genomic_DNA"/>
</dbReference>
<dbReference type="NCBIfam" id="TIGR00233">
    <property type="entry name" value="trpS"/>
    <property type="match status" value="1"/>
</dbReference>
<dbReference type="InterPro" id="IPR002306">
    <property type="entry name" value="Trp-tRNA-ligase"/>
</dbReference>
<dbReference type="PROSITE" id="PS00178">
    <property type="entry name" value="AA_TRNA_LIGASE_I"/>
    <property type="match status" value="1"/>
</dbReference>
<evidence type="ECO:0000256" key="5">
    <source>
        <dbReference type="ARBA" id="ARBA00022840"/>
    </source>
</evidence>
<keyword evidence="5 10" id="KW-0067">ATP-binding</keyword>
<evidence type="ECO:0000313" key="11">
    <source>
        <dbReference type="EMBL" id="RJR27116.1"/>
    </source>
</evidence>
<dbReference type="GO" id="GO:0004830">
    <property type="term" value="F:tryptophan-tRNA ligase activity"/>
    <property type="evidence" value="ECO:0007669"/>
    <property type="project" value="UniProtKB-UniRule"/>
</dbReference>
<name>A0A3A4ZKN7_UNCKA</name>
<dbReference type="GO" id="GO:0005524">
    <property type="term" value="F:ATP binding"/>
    <property type="evidence" value="ECO:0007669"/>
    <property type="project" value="UniProtKB-KW"/>
</dbReference>
<dbReference type="Gene3D" id="1.10.240.10">
    <property type="entry name" value="Tyrosyl-Transfer RNA Synthetase"/>
    <property type="match status" value="1"/>
</dbReference>
<keyword evidence="6 10" id="KW-0648">Protein biosynthesis</keyword>
<evidence type="ECO:0000256" key="7">
    <source>
        <dbReference type="ARBA" id="ARBA00023146"/>
    </source>
</evidence>
<dbReference type="AlphaFoldDB" id="A0A3A4ZKN7"/>
<dbReference type="InterPro" id="IPR002305">
    <property type="entry name" value="aa-tRNA-synth_Ic"/>
</dbReference>
<dbReference type="Proteomes" id="UP000265540">
    <property type="component" value="Unassembled WGS sequence"/>
</dbReference>
<evidence type="ECO:0000313" key="12">
    <source>
        <dbReference type="Proteomes" id="UP000265540"/>
    </source>
</evidence>
<proteinExistence type="inferred from homology"/>
<dbReference type="InterPro" id="IPR001412">
    <property type="entry name" value="aa-tRNA-synth_I_CS"/>
</dbReference>
<keyword evidence="7 10" id="KW-0030">Aminoacyl-tRNA synthetase</keyword>
<dbReference type="EC" id="6.1.1.2" evidence="2 9"/>
<dbReference type="PRINTS" id="PR01039">
    <property type="entry name" value="TRNASYNTHTRP"/>
</dbReference>
<keyword evidence="3 10" id="KW-0436">Ligase</keyword>
<evidence type="ECO:0000256" key="8">
    <source>
        <dbReference type="ARBA" id="ARBA00049929"/>
    </source>
</evidence>
<dbReference type="Gene3D" id="3.40.50.620">
    <property type="entry name" value="HUPs"/>
    <property type="match status" value="1"/>
</dbReference>
<dbReference type="InterPro" id="IPR050203">
    <property type="entry name" value="Trp-tRNA_synthetase"/>
</dbReference>